<dbReference type="CDD" id="cd05154">
    <property type="entry name" value="ACAD10_11_N-like"/>
    <property type="match status" value="1"/>
</dbReference>
<dbReference type="SUPFAM" id="SSF56112">
    <property type="entry name" value="Protein kinase-like (PK-like)"/>
    <property type="match status" value="1"/>
</dbReference>
<keyword evidence="3" id="KW-1185">Reference proteome</keyword>
<accession>A0A370GSV8</accession>
<dbReference type="PANTHER" id="PTHR21310:SF57">
    <property type="entry name" value="BLR2944 PROTEIN"/>
    <property type="match status" value="1"/>
</dbReference>
<dbReference type="GO" id="GO:0016301">
    <property type="term" value="F:kinase activity"/>
    <property type="evidence" value="ECO:0007669"/>
    <property type="project" value="UniProtKB-KW"/>
</dbReference>
<dbReference type="InterPro" id="IPR002575">
    <property type="entry name" value="Aminoglycoside_PTrfase"/>
</dbReference>
<organism evidence="2 3">
    <name type="scientific">Nocardia mexicana</name>
    <dbReference type="NCBI Taxonomy" id="279262"/>
    <lineage>
        <taxon>Bacteria</taxon>
        <taxon>Bacillati</taxon>
        <taxon>Actinomycetota</taxon>
        <taxon>Actinomycetes</taxon>
        <taxon>Mycobacteriales</taxon>
        <taxon>Nocardiaceae</taxon>
        <taxon>Nocardia</taxon>
    </lineage>
</organism>
<name>A0A370GSV8_9NOCA</name>
<feature type="domain" description="Aminoglycoside phosphotransferase" evidence="1">
    <location>
        <begin position="37"/>
        <end position="267"/>
    </location>
</feature>
<dbReference type="Gene3D" id="3.90.1200.10">
    <property type="match status" value="1"/>
</dbReference>
<dbReference type="InterPro" id="IPR011009">
    <property type="entry name" value="Kinase-like_dom_sf"/>
</dbReference>
<evidence type="ECO:0000259" key="1">
    <source>
        <dbReference type="Pfam" id="PF01636"/>
    </source>
</evidence>
<dbReference type="Gene3D" id="3.30.200.20">
    <property type="entry name" value="Phosphorylase Kinase, domain 1"/>
    <property type="match status" value="1"/>
</dbReference>
<gene>
    <name evidence="2" type="ORF">DFR68_111169</name>
</gene>
<dbReference type="STRING" id="1210089.GCA_001613165_02957"/>
<dbReference type="Proteomes" id="UP000255355">
    <property type="component" value="Unassembled WGS sequence"/>
</dbReference>
<dbReference type="InterPro" id="IPR051678">
    <property type="entry name" value="AGP_Transferase"/>
</dbReference>
<keyword evidence="2" id="KW-0418">Kinase</keyword>
<dbReference type="AlphaFoldDB" id="A0A370GSV8"/>
<reference evidence="2 3" key="1">
    <citation type="submission" date="2018-07" db="EMBL/GenBank/DDBJ databases">
        <title>Genomic Encyclopedia of Type Strains, Phase IV (KMG-IV): sequencing the most valuable type-strain genomes for metagenomic binning, comparative biology and taxonomic classification.</title>
        <authorList>
            <person name="Goeker M."/>
        </authorList>
    </citation>
    <scope>NUCLEOTIDE SEQUENCE [LARGE SCALE GENOMIC DNA]</scope>
    <source>
        <strain evidence="2 3">DSM 44952</strain>
    </source>
</reference>
<evidence type="ECO:0000313" key="2">
    <source>
        <dbReference type="EMBL" id="RDI46410.1"/>
    </source>
</evidence>
<dbReference type="EMBL" id="QQAZ01000011">
    <property type="protein sequence ID" value="RDI46410.1"/>
    <property type="molecule type" value="Genomic_DNA"/>
</dbReference>
<comment type="caution">
    <text evidence="2">The sequence shown here is derived from an EMBL/GenBank/DDBJ whole genome shotgun (WGS) entry which is preliminary data.</text>
</comment>
<proteinExistence type="predicted"/>
<evidence type="ECO:0000313" key="3">
    <source>
        <dbReference type="Proteomes" id="UP000255355"/>
    </source>
</evidence>
<protein>
    <submittedName>
        <fullName evidence="2">Aminoglycoside phosphotransferase (APT) family kinase protein</fullName>
    </submittedName>
</protein>
<dbReference type="PANTHER" id="PTHR21310">
    <property type="entry name" value="AMINOGLYCOSIDE PHOSPHOTRANSFERASE-RELATED-RELATED"/>
    <property type="match status" value="1"/>
</dbReference>
<keyword evidence="2" id="KW-0808">Transferase</keyword>
<dbReference type="Pfam" id="PF01636">
    <property type="entry name" value="APH"/>
    <property type="match status" value="1"/>
</dbReference>
<sequence>MIARLSAEQLPSAVEPVLRQRIPGAERATIRDWSASPRGFATETYLFDLESPESTVPLVLRRPPEVALFPDYDLLRQVLVMRRLAGTTIPVPAVRWLDRVGETTGGPYYVMDRMPGEAPSDYPSYHTAGIYHAAEPEQRARMWWGCVDVIAEVHRLDWRAMDLEFLTLPGDGAGPVRRIADYLAAALSWAAPEPPPALRRGVDWLRANAYEPDHVTLCWGDARMSNILYDSDFRVTGVLDWEIAYLGDHEADLAWLLFLDWACSEFEGHARLPGTPTREETVSYYERRTGLPVRNLRYNEVLAAVLLSIPLLRMAHRLRLPPEMDLTAFCARRIEDLVPHPAGE</sequence>
<dbReference type="InterPro" id="IPR041726">
    <property type="entry name" value="ACAD10_11_N"/>
</dbReference>
<dbReference type="RefSeq" id="WP_114699736.1">
    <property type="nucleotide sequence ID" value="NZ_QQAZ01000011.1"/>
</dbReference>
<dbReference type="OrthoDB" id="3339041at2"/>